<proteinExistence type="predicted"/>
<evidence type="ECO:0000313" key="1">
    <source>
        <dbReference type="EMBL" id="RXH82232.1"/>
    </source>
</evidence>
<name>A0A498IJT1_MALDO</name>
<dbReference type="AlphaFoldDB" id="A0A498IJT1"/>
<dbReference type="PANTHER" id="PTHR35759:SF1">
    <property type="entry name" value="OS07G0673000 PROTEIN"/>
    <property type="match status" value="1"/>
</dbReference>
<accession>A0A498IJT1</accession>
<dbReference type="PANTHER" id="PTHR35759">
    <property type="entry name" value="BNAA09G03860D PROTEIN"/>
    <property type="match status" value="1"/>
</dbReference>
<reference evidence="1 2" key="1">
    <citation type="submission" date="2018-10" db="EMBL/GenBank/DDBJ databases">
        <title>A high-quality apple genome assembly.</title>
        <authorList>
            <person name="Hu J."/>
        </authorList>
    </citation>
    <scope>NUCLEOTIDE SEQUENCE [LARGE SCALE GENOMIC DNA]</scope>
    <source>
        <strain evidence="2">cv. HFTH1</strain>
        <tissue evidence="1">Young leaf</tissue>
    </source>
</reference>
<comment type="caution">
    <text evidence="1">The sequence shown here is derived from an EMBL/GenBank/DDBJ whole genome shotgun (WGS) entry which is preliminary data.</text>
</comment>
<evidence type="ECO:0000313" key="2">
    <source>
        <dbReference type="Proteomes" id="UP000290289"/>
    </source>
</evidence>
<sequence>MAWLNRVSPLTLDAALDAEGSKEDRCELTRTPYGKRFKSAQNIYVTPVVLISPLSGSNVTYDDSMNSPNIVWLAPLPSNSTKAWAAPGVLVALDARPDGIIYRYLITEYVNTQGLHAKVRRFNL</sequence>
<dbReference type="EMBL" id="RDQH01000338">
    <property type="protein sequence ID" value="RXH82232.1"/>
    <property type="molecule type" value="Genomic_DNA"/>
</dbReference>
<keyword evidence="2" id="KW-1185">Reference proteome</keyword>
<gene>
    <name evidence="1" type="ORF">DVH24_036573</name>
</gene>
<protein>
    <submittedName>
        <fullName evidence="1">Uncharacterized protein</fullName>
    </submittedName>
</protein>
<dbReference type="Proteomes" id="UP000290289">
    <property type="component" value="Chromosome 12"/>
</dbReference>
<organism evidence="1 2">
    <name type="scientific">Malus domestica</name>
    <name type="common">Apple</name>
    <name type="synonym">Pyrus malus</name>
    <dbReference type="NCBI Taxonomy" id="3750"/>
    <lineage>
        <taxon>Eukaryota</taxon>
        <taxon>Viridiplantae</taxon>
        <taxon>Streptophyta</taxon>
        <taxon>Embryophyta</taxon>
        <taxon>Tracheophyta</taxon>
        <taxon>Spermatophyta</taxon>
        <taxon>Magnoliopsida</taxon>
        <taxon>eudicotyledons</taxon>
        <taxon>Gunneridae</taxon>
        <taxon>Pentapetalae</taxon>
        <taxon>rosids</taxon>
        <taxon>fabids</taxon>
        <taxon>Rosales</taxon>
        <taxon>Rosaceae</taxon>
        <taxon>Amygdaloideae</taxon>
        <taxon>Maleae</taxon>
        <taxon>Malus</taxon>
    </lineage>
</organism>